<evidence type="ECO:0000313" key="2">
    <source>
        <dbReference type="Proteomes" id="UP000285190"/>
    </source>
</evidence>
<proteinExistence type="predicted"/>
<comment type="caution">
    <text evidence="1">The sequence shown here is derived from an EMBL/GenBank/DDBJ whole genome shotgun (WGS) entry which is preliminary data.</text>
</comment>
<organism evidence="1 2">
    <name type="scientific">Noviherbaspirillum cavernae</name>
    <dbReference type="NCBI Taxonomy" id="2320862"/>
    <lineage>
        <taxon>Bacteria</taxon>
        <taxon>Pseudomonadati</taxon>
        <taxon>Pseudomonadota</taxon>
        <taxon>Betaproteobacteria</taxon>
        <taxon>Burkholderiales</taxon>
        <taxon>Oxalobacteraceae</taxon>
        <taxon>Noviherbaspirillum</taxon>
    </lineage>
</organism>
<dbReference type="EMBL" id="QYUN01000003">
    <property type="protein sequence ID" value="RJF96720.1"/>
    <property type="molecule type" value="Genomic_DNA"/>
</dbReference>
<evidence type="ECO:0000313" key="1">
    <source>
        <dbReference type="EMBL" id="RJF96720.1"/>
    </source>
</evidence>
<accession>A0A418WVK8</accession>
<gene>
    <name evidence="1" type="ORF">D3870_20145</name>
</gene>
<dbReference type="Proteomes" id="UP000285190">
    <property type="component" value="Unassembled WGS sequence"/>
</dbReference>
<dbReference type="AlphaFoldDB" id="A0A418WVK8"/>
<protein>
    <submittedName>
        <fullName evidence="1">Uncharacterized protein</fullName>
    </submittedName>
</protein>
<name>A0A418WVK8_9BURK</name>
<keyword evidence="2" id="KW-1185">Reference proteome</keyword>
<reference evidence="1 2" key="1">
    <citation type="submission" date="2018-09" db="EMBL/GenBank/DDBJ databases">
        <authorList>
            <person name="Zhu H."/>
        </authorList>
    </citation>
    <scope>NUCLEOTIDE SEQUENCE [LARGE SCALE GENOMIC DNA]</scope>
    <source>
        <strain evidence="1 2">K2R10-39</strain>
    </source>
</reference>
<sequence length="226" mass="24090">MAGHALTGFVRSSRYDCGNHQRASAFSHASRIHRASLLSVIPAAVALRQNRSQDIHDREDSYAMFSSARLLLLCALTSPLAVAAPARVLSATAYGDITFGSRLVDVEAGLGQKATPAKRDAACAYVSFRKMPKVRFMVENGIVTRADARAGVPNSAGVAVGASLTGVKTRHPDVRITPHKYEDNGHYLIFPDANENAALVMEEVNGKVTAIRGGLQPSVGYVEGCL</sequence>